<evidence type="ECO:0000313" key="2">
    <source>
        <dbReference type="Proteomes" id="UP001239795"/>
    </source>
</evidence>
<keyword evidence="2" id="KW-1185">Reference proteome</keyword>
<dbReference type="EMBL" id="MLGG01000001">
    <property type="protein sequence ID" value="KAK1469555.1"/>
    <property type="molecule type" value="Genomic_DNA"/>
</dbReference>
<comment type="caution">
    <text evidence="1">The sequence shown here is derived from an EMBL/GenBank/DDBJ whole genome shotgun (WGS) entry which is preliminary data.</text>
</comment>
<dbReference type="AlphaFoldDB" id="A0AAI9V3F6"/>
<evidence type="ECO:0000313" key="1">
    <source>
        <dbReference type="EMBL" id="KAK1469555.1"/>
    </source>
</evidence>
<gene>
    <name evidence="1" type="ORF">CMEL01_01322</name>
</gene>
<organism evidence="1 2">
    <name type="scientific">Colletotrichum melonis</name>
    <dbReference type="NCBI Taxonomy" id="1209925"/>
    <lineage>
        <taxon>Eukaryota</taxon>
        <taxon>Fungi</taxon>
        <taxon>Dikarya</taxon>
        <taxon>Ascomycota</taxon>
        <taxon>Pezizomycotina</taxon>
        <taxon>Sordariomycetes</taxon>
        <taxon>Hypocreomycetidae</taxon>
        <taxon>Glomerellales</taxon>
        <taxon>Glomerellaceae</taxon>
        <taxon>Colletotrichum</taxon>
        <taxon>Colletotrichum acutatum species complex</taxon>
    </lineage>
</organism>
<proteinExistence type="predicted"/>
<dbReference type="Proteomes" id="UP001239795">
    <property type="component" value="Unassembled WGS sequence"/>
</dbReference>
<accession>A0AAI9V3F6</accession>
<sequence>MARALSYPSFLLRRPDGAGTAGSPPPRHVDKVCRSCQGSLLSQTARGSRLLLPWCLSAGIRKKVSNIFDLPPRKHTNSSPVLGSS</sequence>
<protein>
    <submittedName>
        <fullName evidence="1">Uncharacterized protein</fullName>
    </submittedName>
</protein>
<reference evidence="1 2" key="1">
    <citation type="submission" date="2016-10" db="EMBL/GenBank/DDBJ databases">
        <title>The genome sequence of Colletotrichum fioriniae PJ7.</title>
        <authorList>
            <person name="Baroncelli R."/>
        </authorList>
    </citation>
    <scope>NUCLEOTIDE SEQUENCE [LARGE SCALE GENOMIC DNA]</scope>
    <source>
        <strain evidence="1">Col 31</strain>
    </source>
</reference>
<name>A0AAI9V3F6_9PEZI</name>